<dbReference type="Gene3D" id="3.40.630.30">
    <property type="match status" value="1"/>
</dbReference>
<evidence type="ECO:0000313" key="3">
    <source>
        <dbReference type="Proteomes" id="UP000006304"/>
    </source>
</evidence>
<gene>
    <name evidence="2" type="ORF">O3I_001225</name>
</gene>
<dbReference type="HOGENOM" id="CLU_132606_0_0_11"/>
<evidence type="ECO:0000259" key="1">
    <source>
        <dbReference type="PROSITE" id="PS51186"/>
    </source>
</evidence>
<name>K0EG75_NOCB7</name>
<reference evidence="2 3" key="1">
    <citation type="journal article" date="2012" name="J. Bacteriol.">
        <title>Complete genome sequence of Nocardia brasiliensis HUJEG-1.</title>
        <authorList>
            <person name="Vera-Cabrera L."/>
            <person name="Ortiz-Lopez R."/>
            <person name="Elizondo-Gonzalez R."/>
            <person name="Perez-Maya A.A."/>
            <person name="Ocampo-Candiani J."/>
        </authorList>
    </citation>
    <scope>NUCLEOTIDE SEQUENCE [LARGE SCALE GENOMIC DNA]</scope>
    <source>
        <strain evidence="3">ATCC 700358</strain>
    </source>
</reference>
<dbReference type="SUPFAM" id="SSF55729">
    <property type="entry name" value="Acyl-CoA N-acyltransferases (Nat)"/>
    <property type="match status" value="1"/>
</dbReference>
<dbReference type="CDD" id="cd04301">
    <property type="entry name" value="NAT_SF"/>
    <property type="match status" value="1"/>
</dbReference>
<dbReference type="GO" id="GO:0016747">
    <property type="term" value="F:acyltransferase activity, transferring groups other than amino-acyl groups"/>
    <property type="evidence" value="ECO:0007669"/>
    <property type="project" value="InterPro"/>
</dbReference>
<proteinExistence type="predicted"/>
<dbReference type="EMBL" id="CP003876">
    <property type="protein sequence ID" value="AFT98207.1"/>
    <property type="molecule type" value="Genomic_DNA"/>
</dbReference>
<dbReference type="InterPro" id="IPR000182">
    <property type="entry name" value="GNAT_dom"/>
</dbReference>
<evidence type="ECO:0000313" key="2">
    <source>
        <dbReference type="EMBL" id="AFT98207.1"/>
    </source>
</evidence>
<feature type="domain" description="N-acetyltransferase" evidence="1">
    <location>
        <begin position="2"/>
        <end position="155"/>
    </location>
</feature>
<keyword evidence="3" id="KW-1185">Reference proteome</keyword>
<dbReference type="STRING" id="1133849.O3I_001225"/>
<keyword evidence="2" id="KW-0808">Transferase</keyword>
<sequence length="155" mass="16029">MVGLEPLAEGNLRLLLAAAVADADPLEVMPPVAGSTGWDAVSEQAFLDFHRGRALRPDAPVEYTYVITVDGRVVGAARLEPGEHGVEAGVWIGRSQRGRGVGKAVAEQLRAAATAIGARRIHAVTTVDNMAARKLLAAATPAVDGDTVTATVDLG</sequence>
<dbReference type="eggNOG" id="COG1670">
    <property type="taxonomic scope" value="Bacteria"/>
</dbReference>
<dbReference type="PROSITE" id="PS51186">
    <property type="entry name" value="GNAT"/>
    <property type="match status" value="1"/>
</dbReference>
<organism evidence="2 3">
    <name type="scientific">Nocardia brasiliensis (strain ATCC 700358 / HUJEG-1)</name>
    <dbReference type="NCBI Taxonomy" id="1133849"/>
    <lineage>
        <taxon>Bacteria</taxon>
        <taxon>Bacillati</taxon>
        <taxon>Actinomycetota</taxon>
        <taxon>Actinomycetes</taxon>
        <taxon>Mycobacteriales</taxon>
        <taxon>Nocardiaceae</taxon>
        <taxon>Nocardia</taxon>
    </lineage>
</organism>
<dbReference type="InterPro" id="IPR016181">
    <property type="entry name" value="Acyl_CoA_acyltransferase"/>
</dbReference>
<accession>K0EG75</accession>
<dbReference type="Pfam" id="PF00583">
    <property type="entry name" value="Acetyltransf_1"/>
    <property type="match status" value="1"/>
</dbReference>
<dbReference type="AlphaFoldDB" id="K0EG75"/>
<protein>
    <submittedName>
        <fullName evidence="2">N-acetyltransferase GCN5</fullName>
    </submittedName>
</protein>
<dbReference type="KEGG" id="nbr:O3I_001225"/>
<dbReference type="Proteomes" id="UP000006304">
    <property type="component" value="Chromosome"/>
</dbReference>